<keyword evidence="6" id="KW-1015">Disulfide bond</keyword>
<dbReference type="Gene3D" id="3.20.20.80">
    <property type="entry name" value="Glycosidases"/>
    <property type="match status" value="1"/>
</dbReference>
<dbReference type="SUPFAM" id="SSF51445">
    <property type="entry name" value="(Trans)glycosidases"/>
    <property type="match status" value="1"/>
</dbReference>
<dbReference type="EMBL" id="JAQIZT010000005">
    <property type="protein sequence ID" value="KAJ6995761.1"/>
    <property type="molecule type" value="Genomic_DNA"/>
</dbReference>
<sequence>MRAAYESMSCHPCILQTLLGQVDKGMPSLRIFILCNVHVAISHGICPRVKEGALYFEPNCVFGKDKEARKAVADYLILSTELLWVSPTMPEEITADSSLGRIVSFLELNKVSASHIRVFAADHRVLSALSNFNVSADLYLDDSLVENLTKSKQSAISWLKAQIVTFLPHVYSRSIIVSGNNGLSKLLSALKSIHSVLSSFHVDNEVKVSRTTSFVIVETSLDMDAELGMKDLFIQSMIQKVAVATSLLSPNDAPIVMIIKSLVIPVQKNTFPQHHTCQCPPTNPSVNPPPPTTNPVTTPAPITVPGAQPVTNPVTTYPPPAGNVPVTAPVTNPVAPPATTNAPAIPGQSWCVARSGVMETALQSALDYACGMGGADCSQIQQGGNCYNPNSLQNHASYAFNSYYQKNPVATSCDFGGTATTVNALVPAFIRHHHHHSVVASAHNFTCKSSDNFTCKSSDNITCKSSDIPTGDRCAKHSTISFELITNPASSFGFDTPPVLNSSASQSATLQPFIASATAKPAVTCKSMIDTVNIEGGSSSVKN</sequence>
<dbReference type="InterPro" id="IPR044788">
    <property type="entry name" value="X8_dom_prot"/>
</dbReference>
<dbReference type="Pfam" id="PF07983">
    <property type="entry name" value="X8"/>
    <property type="match status" value="1"/>
</dbReference>
<evidence type="ECO:0000256" key="7">
    <source>
        <dbReference type="ARBA" id="ARBA00023180"/>
    </source>
</evidence>
<keyword evidence="7" id="KW-0325">Glycoprotein</keyword>
<evidence type="ECO:0000256" key="4">
    <source>
        <dbReference type="ARBA" id="ARBA00022729"/>
    </source>
</evidence>
<dbReference type="PANTHER" id="PTHR31044:SF120">
    <property type="entry name" value="CARBOHYDRATE-BINDING X8 DOMAIN SUPERFAMILY PROTEIN"/>
    <property type="match status" value="1"/>
</dbReference>
<evidence type="ECO:0000256" key="2">
    <source>
        <dbReference type="ARBA" id="ARBA00022475"/>
    </source>
</evidence>
<accession>A0AAD6W203</accession>
<dbReference type="PANTHER" id="PTHR31044">
    <property type="entry name" value="BETA-1,3 GLUCANASE"/>
    <property type="match status" value="1"/>
</dbReference>
<reference evidence="10" key="1">
    <citation type="journal article" date="2023" name="Mol. Ecol. Resour.">
        <title>Chromosome-level genome assembly of a triploid poplar Populus alba 'Berolinensis'.</title>
        <authorList>
            <person name="Chen S."/>
            <person name="Yu Y."/>
            <person name="Wang X."/>
            <person name="Wang S."/>
            <person name="Zhang T."/>
            <person name="Zhou Y."/>
            <person name="He R."/>
            <person name="Meng N."/>
            <person name="Wang Y."/>
            <person name="Liu W."/>
            <person name="Liu Z."/>
            <person name="Liu J."/>
            <person name="Guo Q."/>
            <person name="Huang H."/>
            <person name="Sederoff R.R."/>
            <person name="Wang G."/>
            <person name="Qu G."/>
            <person name="Chen S."/>
        </authorList>
    </citation>
    <scope>NUCLEOTIDE SEQUENCE</scope>
    <source>
        <strain evidence="10">SC-2020</strain>
    </source>
</reference>
<dbReference type="SMART" id="SM00768">
    <property type="entry name" value="X8"/>
    <property type="match status" value="1"/>
</dbReference>
<dbReference type="GO" id="GO:0009506">
    <property type="term" value="C:plasmodesma"/>
    <property type="evidence" value="ECO:0007669"/>
    <property type="project" value="UniProtKB-ARBA"/>
</dbReference>
<dbReference type="AlphaFoldDB" id="A0AAD6W203"/>
<feature type="domain" description="X8" evidence="9">
    <location>
        <begin position="349"/>
        <end position="449"/>
    </location>
</feature>
<keyword evidence="4" id="KW-0732">Signal</keyword>
<evidence type="ECO:0000256" key="6">
    <source>
        <dbReference type="ARBA" id="ARBA00023157"/>
    </source>
</evidence>
<evidence type="ECO:0000256" key="5">
    <source>
        <dbReference type="ARBA" id="ARBA00023136"/>
    </source>
</evidence>
<evidence type="ECO:0000256" key="3">
    <source>
        <dbReference type="ARBA" id="ARBA00022622"/>
    </source>
</evidence>
<comment type="caution">
    <text evidence="10">The sequence shown here is derived from an EMBL/GenBank/DDBJ whole genome shotgun (WGS) entry which is preliminary data.</text>
</comment>
<dbReference type="GO" id="GO:0005886">
    <property type="term" value="C:plasma membrane"/>
    <property type="evidence" value="ECO:0007669"/>
    <property type="project" value="UniProtKB-SubCell"/>
</dbReference>
<comment type="subcellular location">
    <subcellularLocation>
        <location evidence="1">Cell membrane</location>
        <topology evidence="1">Lipid-anchor</topology>
        <topology evidence="1">GPI-anchor</topology>
    </subcellularLocation>
</comment>
<dbReference type="InterPro" id="IPR017853">
    <property type="entry name" value="GH"/>
</dbReference>
<dbReference type="Proteomes" id="UP001164929">
    <property type="component" value="Chromosome 5"/>
</dbReference>
<keyword evidence="8" id="KW-0449">Lipoprotein</keyword>
<evidence type="ECO:0000313" key="10">
    <source>
        <dbReference type="EMBL" id="KAJ6995761.1"/>
    </source>
</evidence>
<organism evidence="10 11">
    <name type="scientific">Populus alba x Populus x berolinensis</name>
    <dbReference type="NCBI Taxonomy" id="444605"/>
    <lineage>
        <taxon>Eukaryota</taxon>
        <taxon>Viridiplantae</taxon>
        <taxon>Streptophyta</taxon>
        <taxon>Embryophyta</taxon>
        <taxon>Tracheophyta</taxon>
        <taxon>Spermatophyta</taxon>
        <taxon>Magnoliopsida</taxon>
        <taxon>eudicotyledons</taxon>
        <taxon>Gunneridae</taxon>
        <taxon>Pentapetalae</taxon>
        <taxon>rosids</taxon>
        <taxon>fabids</taxon>
        <taxon>Malpighiales</taxon>
        <taxon>Salicaceae</taxon>
        <taxon>Saliceae</taxon>
        <taxon>Populus</taxon>
    </lineage>
</organism>
<keyword evidence="3" id="KW-0336">GPI-anchor</keyword>
<dbReference type="FunFam" id="1.20.58.1040:FF:000001">
    <property type="entry name" value="Glucan endo-1,3-beta-glucosidase 4"/>
    <property type="match status" value="1"/>
</dbReference>
<keyword evidence="2" id="KW-1003">Cell membrane</keyword>
<protein>
    <recommendedName>
        <fullName evidence="9">X8 domain-containing protein</fullName>
    </recommendedName>
</protein>
<dbReference type="InterPro" id="IPR012946">
    <property type="entry name" value="X8"/>
</dbReference>
<keyword evidence="11" id="KW-1185">Reference proteome</keyword>
<proteinExistence type="predicted"/>
<gene>
    <name evidence="10" type="ORF">NC653_012583</name>
</gene>
<dbReference type="GO" id="GO:0098552">
    <property type="term" value="C:side of membrane"/>
    <property type="evidence" value="ECO:0007669"/>
    <property type="project" value="UniProtKB-KW"/>
</dbReference>
<keyword evidence="5" id="KW-0472">Membrane</keyword>
<evidence type="ECO:0000259" key="9">
    <source>
        <dbReference type="SMART" id="SM00768"/>
    </source>
</evidence>
<evidence type="ECO:0000313" key="11">
    <source>
        <dbReference type="Proteomes" id="UP001164929"/>
    </source>
</evidence>
<name>A0AAD6W203_9ROSI</name>
<evidence type="ECO:0000256" key="1">
    <source>
        <dbReference type="ARBA" id="ARBA00004609"/>
    </source>
</evidence>
<evidence type="ECO:0000256" key="8">
    <source>
        <dbReference type="ARBA" id="ARBA00023288"/>
    </source>
</evidence>
<dbReference type="Gene3D" id="1.20.58.1040">
    <property type="match status" value="1"/>
</dbReference>